<feature type="chain" id="PRO_5029832944" description="PpiC domain-containing protein" evidence="3">
    <location>
        <begin position="19"/>
        <end position="339"/>
    </location>
</feature>
<dbReference type="SUPFAM" id="SSF109998">
    <property type="entry name" value="Triger factor/SurA peptide-binding domain-like"/>
    <property type="match status" value="1"/>
</dbReference>
<dbReference type="InterPro" id="IPR023058">
    <property type="entry name" value="PPIase_PpiC_CS"/>
</dbReference>
<dbReference type="SUPFAM" id="SSF54534">
    <property type="entry name" value="FKBP-like"/>
    <property type="match status" value="1"/>
</dbReference>
<dbReference type="Pfam" id="PF13624">
    <property type="entry name" value="SurA_N_3"/>
    <property type="match status" value="1"/>
</dbReference>
<dbReference type="PANTHER" id="PTHR47637">
    <property type="entry name" value="CHAPERONE SURA"/>
    <property type="match status" value="1"/>
</dbReference>
<name>A0A7I9VMP1_9BACT</name>
<feature type="signal peptide" evidence="3">
    <location>
        <begin position="1"/>
        <end position="18"/>
    </location>
</feature>
<proteinExistence type="predicted"/>
<dbReference type="Pfam" id="PF00639">
    <property type="entry name" value="Rotamase"/>
    <property type="match status" value="1"/>
</dbReference>
<dbReference type="Proteomes" id="UP000503640">
    <property type="component" value="Unassembled WGS sequence"/>
</dbReference>
<keyword evidence="2" id="KW-0697">Rotamase</keyword>
<dbReference type="AlphaFoldDB" id="A0A7I9VMP1"/>
<comment type="caution">
    <text evidence="5">The sequence shown here is derived from an EMBL/GenBank/DDBJ whole genome shotgun (WGS) entry which is preliminary data.</text>
</comment>
<protein>
    <recommendedName>
        <fullName evidence="4">PpiC domain-containing protein</fullName>
    </recommendedName>
</protein>
<evidence type="ECO:0000256" key="3">
    <source>
        <dbReference type="SAM" id="SignalP"/>
    </source>
</evidence>
<keyword evidence="1 3" id="KW-0732">Signal</keyword>
<dbReference type="Gene3D" id="3.10.50.40">
    <property type="match status" value="1"/>
</dbReference>
<dbReference type="InterPro" id="IPR046357">
    <property type="entry name" value="PPIase_dom_sf"/>
</dbReference>
<dbReference type="InterPro" id="IPR000297">
    <property type="entry name" value="PPIase_PpiC"/>
</dbReference>
<dbReference type="GO" id="GO:0003755">
    <property type="term" value="F:peptidyl-prolyl cis-trans isomerase activity"/>
    <property type="evidence" value="ECO:0007669"/>
    <property type="project" value="UniProtKB-KW"/>
</dbReference>
<keyword evidence="6" id="KW-1185">Reference proteome</keyword>
<dbReference type="InterPro" id="IPR050280">
    <property type="entry name" value="OMP_Chaperone_SurA"/>
</dbReference>
<sequence>MRLMILALLLAAAAPAPAAAPPPAAAPAAPAAPGVVLDRVAAVVNGDVITLGELEERAGADLRRADAEPAGPARERARARVLQQAFDNLLAEKLFGAQVAALGVEVSEAEVDQVIDDVKKRNHLDDARLEEALATQGMDRAAYRKAVKRDLESMRIIQLKIKNKVKVSDEDVQNYWQTHPQEFRSDEEVRVRHIFLALPEGAGPAEVARVRERAEKLVARLRRGEEFGLLARQASEGPSASEGGELGWLRRGTVQPEVEKAAFGMQQGQISDPVRTRSGYQILQVEERRGGGPRPLAEVKEEIRDRLMNEQADRYRSQFIAELKKDAVLDIKLPELKAD</sequence>
<dbReference type="Gene3D" id="1.10.4030.10">
    <property type="entry name" value="Porin chaperone SurA, peptide-binding domain"/>
    <property type="match status" value="1"/>
</dbReference>
<dbReference type="EMBL" id="BJTG01000005">
    <property type="protein sequence ID" value="GEJ57664.1"/>
    <property type="molecule type" value="Genomic_DNA"/>
</dbReference>
<reference evidence="6" key="1">
    <citation type="journal article" date="2020" name="Appl. Environ. Microbiol.">
        <title>Diazotrophic Anaeromyxobacter Isolates from Soils.</title>
        <authorList>
            <person name="Masuda Y."/>
            <person name="Yamanaka H."/>
            <person name="Xu Z.X."/>
            <person name="Shiratori Y."/>
            <person name="Aono T."/>
            <person name="Amachi S."/>
            <person name="Senoo K."/>
            <person name="Itoh H."/>
        </authorList>
    </citation>
    <scope>NUCLEOTIDE SEQUENCE [LARGE SCALE GENOMIC DNA]</scope>
    <source>
        <strain evidence="6">R267</strain>
    </source>
</reference>
<dbReference type="PROSITE" id="PS01096">
    <property type="entry name" value="PPIC_PPIASE_1"/>
    <property type="match status" value="1"/>
</dbReference>
<dbReference type="PROSITE" id="PS50198">
    <property type="entry name" value="PPIC_PPIASE_2"/>
    <property type="match status" value="1"/>
</dbReference>
<evidence type="ECO:0000256" key="2">
    <source>
        <dbReference type="PROSITE-ProRule" id="PRU00278"/>
    </source>
</evidence>
<dbReference type="InterPro" id="IPR027304">
    <property type="entry name" value="Trigger_fact/SurA_dom_sf"/>
</dbReference>
<evidence type="ECO:0000259" key="4">
    <source>
        <dbReference type="PROSITE" id="PS50198"/>
    </source>
</evidence>
<evidence type="ECO:0000256" key="1">
    <source>
        <dbReference type="ARBA" id="ARBA00022729"/>
    </source>
</evidence>
<evidence type="ECO:0000313" key="6">
    <source>
        <dbReference type="Proteomes" id="UP000503640"/>
    </source>
</evidence>
<feature type="domain" description="PpiC" evidence="4">
    <location>
        <begin position="186"/>
        <end position="287"/>
    </location>
</feature>
<evidence type="ECO:0000313" key="5">
    <source>
        <dbReference type="EMBL" id="GEJ57664.1"/>
    </source>
</evidence>
<accession>A0A7I9VMP1</accession>
<organism evidence="5 6">
    <name type="scientific">Anaeromyxobacter diazotrophicus</name>
    <dbReference type="NCBI Taxonomy" id="2590199"/>
    <lineage>
        <taxon>Bacteria</taxon>
        <taxon>Pseudomonadati</taxon>
        <taxon>Myxococcota</taxon>
        <taxon>Myxococcia</taxon>
        <taxon>Myxococcales</taxon>
        <taxon>Cystobacterineae</taxon>
        <taxon>Anaeromyxobacteraceae</taxon>
        <taxon>Anaeromyxobacter</taxon>
    </lineage>
</organism>
<dbReference type="PANTHER" id="PTHR47637:SF1">
    <property type="entry name" value="CHAPERONE SURA"/>
    <property type="match status" value="1"/>
</dbReference>
<gene>
    <name evidence="5" type="ORF">AMYX_24050</name>
</gene>
<keyword evidence="2" id="KW-0413">Isomerase</keyword>